<evidence type="ECO:0000313" key="2">
    <source>
        <dbReference type="Proteomes" id="UP001155027"/>
    </source>
</evidence>
<proteinExistence type="predicted"/>
<dbReference type="Proteomes" id="UP001155027">
    <property type="component" value="Unassembled WGS sequence"/>
</dbReference>
<dbReference type="RefSeq" id="WP_208424805.1">
    <property type="nucleotide sequence ID" value="NZ_JANUAU010000001.1"/>
</dbReference>
<sequence length="75" mass="8537">MSELAEVGDFCPNENCPDAGKTDEGNIVKYGTTAKGLQRYRYKTYRKTFSENTGTIFYGLVHPRRGDHRDLGAYR</sequence>
<evidence type="ECO:0000313" key="1">
    <source>
        <dbReference type="EMBL" id="MCS3676494.1"/>
    </source>
</evidence>
<dbReference type="EMBL" id="JANUAU010000001">
    <property type="protein sequence ID" value="MCS3676494.1"/>
    <property type="molecule type" value="Genomic_DNA"/>
</dbReference>
<dbReference type="AlphaFoldDB" id="A0A9X2PX97"/>
<organism evidence="1 2">
    <name type="scientific">Salinibacter ruber</name>
    <dbReference type="NCBI Taxonomy" id="146919"/>
    <lineage>
        <taxon>Bacteria</taxon>
        <taxon>Pseudomonadati</taxon>
        <taxon>Rhodothermota</taxon>
        <taxon>Rhodothermia</taxon>
        <taxon>Rhodothermales</taxon>
        <taxon>Salinibacteraceae</taxon>
        <taxon>Salinibacter</taxon>
    </lineage>
</organism>
<name>A0A9X2PX97_9BACT</name>
<reference evidence="1" key="1">
    <citation type="submission" date="2022-08" db="EMBL/GenBank/DDBJ databases">
        <title>Genomic Encyclopedia of Type Strains, Phase V (KMG-V): Genome sequencing to study the core and pangenomes of soil and plant-associated prokaryotes.</title>
        <authorList>
            <person name="Whitman W."/>
        </authorList>
    </citation>
    <scope>NUCLEOTIDE SEQUENCE</scope>
    <source>
        <strain evidence="1">0</strain>
    </source>
</reference>
<gene>
    <name evidence="1" type="ORF">GGP71_000390</name>
</gene>
<protein>
    <submittedName>
        <fullName evidence="1">Transposase-like protein</fullName>
    </submittedName>
</protein>
<comment type="caution">
    <text evidence="1">The sequence shown here is derived from an EMBL/GenBank/DDBJ whole genome shotgun (WGS) entry which is preliminary data.</text>
</comment>
<accession>A0A9X2PX97</accession>